<comment type="pathway">
    <text evidence="2 8">Bacterial outer membrane biogenesis; LPS core biosynthesis.</text>
</comment>
<evidence type="ECO:0000256" key="4">
    <source>
        <dbReference type="ARBA" id="ARBA00019077"/>
    </source>
</evidence>
<dbReference type="UniPathway" id="UPA00958"/>
<accession>A0A4U1JSG6</accession>
<gene>
    <name evidence="10" type="ORF">FBT96_11210</name>
</gene>
<evidence type="ECO:0000256" key="2">
    <source>
        <dbReference type="ARBA" id="ARBA00004713"/>
    </source>
</evidence>
<dbReference type="EMBL" id="SWJZ01000043">
    <property type="protein sequence ID" value="TKD18170.1"/>
    <property type="molecule type" value="Genomic_DNA"/>
</dbReference>
<comment type="function">
    <text evidence="1 8">Involved in lipopolysaccharide (LPS) biosynthesis. Catalyzes the transfer of 3-deoxy-D-manno-octulosonate (Kdo) residue(s) from CMP-Kdo to lipid IV(A), the tetraacyldisaccharide-1,4'-bisphosphate precursor of lipid A.</text>
</comment>
<dbReference type="GO" id="GO:0009245">
    <property type="term" value="P:lipid A biosynthetic process"/>
    <property type="evidence" value="ECO:0007669"/>
    <property type="project" value="TreeGrafter"/>
</dbReference>
<dbReference type="GO" id="GO:0009244">
    <property type="term" value="P:lipopolysaccharide core region biosynthetic process"/>
    <property type="evidence" value="ECO:0007669"/>
    <property type="project" value="UniProtKB-UniRule"/>
</dbReference>
<proteinExistence type="inferred from homology"/>
<dbReference type="PANTHER" id="PTHR42755:SF1">
    <property type="entry name" value="3-DEOXY-D-MANNO-OCTULOSONIC ACID TRANSFERASE, MITOCHONDRIAL-RELATED"/>
    <property type="match status" value="1"/>
</dbReference>
<comment type="catalytic activity">
    <reaction evidence="7 8">
        <text>lipid IVA (E. coli) + CMP-3-deoxy-beta-D-manno-octulosonate = alpha-Kdo-(2-&gt;6)-lipid IVA (E. coli) + CMP + H(+)</text>
        <dbReference type="Rhea" id="RHEA:28066"/>
        <dbReference type="ChEBI" id="CHEBI:15378"/>
        <dbReference type="ChEBI" id="CHEBI:58603"/>
        <dbReference type="ChEBI" id="CHEBI:60364"/>
        <dbReference type="ChEBI" id="CHEBI:60377"/>
        <dbReference type="ChEBI" id="CHEBI:85987"/>
        <dbReference type="EC" id="2.4.99.12"/>
    </reaction>
</comment>
<evidence type="ECO:0000256" key="3">
    <source>
        <dbReference type="ARBA" id="ARBA00012621"/>
    </source>
</evidence>
<comment type="caution">
    <text evidence="10">The sequence shown here is derived from an EMBL/GenBank/DDBJ whole genome shotgun (WGS) entry which is preliminary data.</text>
</comment>
<evidence type="ECO:0000313" key="10">
    <source>
        <dbReference type="EMBL" id="TKD18170.1"/>
    </source>
</evidence>
<dbReference type="InterPro" id="IPR039901">
    <property type="entry name" value="Kdotransferase"/>
</dbReference>
<dbReference type="EC" id="2.4.99.12" evidence="3 8"/>
<dbReference type="Gene3D" id="3.40.50.11720">
    <property type="entry name" value="3-Deoxy-D-manno-octulosonic-acid transferase, N-terminal domain"/>
    <property type="match status" value="1"/>
</dbReference>
<evidence type="ECO:0000256" key="7">
    <source>
        <dbReference type="ARBA" id="ARBA00049183"/>
    </source>
</evidence>
<keyword evidence="8" id="KW-0448">Lipopolysaccharide biosynthesis</keyword>
<evidence type="ECO:0000256" key="1">
    <source>
        <dbReference type="ARBA" id="ARBA00003394"/>
    </source>
</evidence>
<comment type="subcellular location">
    <subcellularLocation>
        <location evidence="8">Cell membrane</location>
    </subcellularLocation>
</comment>
<dbReference type="GO" id="GO:0005886">
    <property type="term" value="C:plasma membrane"/>
    <property type="evidence" value="ECO:0007669"/>
    <property type="project" value="UniProtKB-SubCell"/>
</dbReference>
<dbReference type="InterPro" id="IPR038107">
    <property type="entry name" value="Glycos_transf_N_sf"/>
</dbReference>
<keyword evidence="8" id="KW-0472">Membrane</keyword>
<organism evidence="10 11">
    <name type="scientific">Rhodobacter capsulatus</name>
    <name type="common">Rhodopseudomonas capsulata</name>
    <dbReference type="NCBI Taxonomy" id="1061"/>
    <lineage>
        <taxon>Bacteria</taxon>
        <taxon>Pseudomonadati</taxon>
        <taxon>Pseudomonadota</taxon>
        <taxon>Alphaproteobacteria</taxon>
        <taxon>Rhodobacterales</taxon>
        <taxon>Rhodobacter group</taxon>
        <taxon>Rhodobacter</taxon>
    </lineage>
</organism>
<reference evidence="10 11" key="1">
    <citation type="submission" date="2019-04" db="EMBL/GenBank/DDBJ databases">
        <title>Draft Whole-Genome sequence of the purple photosynthetic bacterium Rhodobacter capsulatus SP108 with an indigenous class A beta-lactamase.</title>
        <authorList>
            <person name="Robertson S."/>
            <person name="Meyer T.E."/>
            <person name="Kyndt J.A."/>
        </authorList>
    </citation>
    <scope>NUCLEOTIDE SEQUENCE [LARGE SCALE GENOMIC DNA]</scope>
    <source>
        <strain evidence="10 11">SP108</strain>
    </source>
</reference>
<dbReference type="InterPro" id="IPR007507">
    <property type="entry name" value="Glycos_transf_N"/>
</dbReference>
<evidence type="ECO:0000256" key="5">
    <source>
        <dbReference type="ARBA" id="ARBA00022679"/>
    </source>
</evidence>
<dbReference type="AlphaFoldDB" id="A0A4U1JSG6"/>
<dbReference type="Pfam" id="PF04413">
    <property type="entry name" value="Glycos_transf_N"/>
    <property type="match status" value="1"/>
</dbReference>
<dbReference type="OrthoDB" id="9789797at2"/>
<dbReference type="Proteomes" id="UP000310597">
    <property type="component" value="Unassembled WGS sequence"/>
</dbReference>
<feature type="domain" description="3-deoxy-D-manno-octulosonic-acid transferase N-terminal" evidence="9">
    <location>
        <begin position="78"/>
        <end position="211"/>
    </location>
</feature>
<evidence type="ECO:0000313" key="11">
    <source>
        <dbReference type="Proteomes" id="UP000310597"/>
    </source>
</evidence>
<keyword evidence="8" id="KW-1003">Cell membrane</keyword>
<comment type="similarity">
    <text evidence="8">Belongs to the glycosyltransferase group 1 family.</text>
</comment>
<keyword evidence="5 8" id="KW-0808">Transferase</keyword>
<evidence type="ECO:0000256" key="8">
    <source>
        <dbReference type="RuleBase" id="RU365103"/>
    </source>
</evidence>
<evidence type="ECO:0000256" key="6">
    <source>
        <dbReference type="ARBA" id="ARBA00031445"/>
    </source>
</evidence>
<sequence length="435" mass="46192">MPTCAISSPICTACATRKPRPRRPRNWAAESLAPMLGSLARWWRGEAEAATDLPPEAPGPLIWMQVGPEAAHAGLEGARQVLARLERLRPEMRVMLALPPGPEATLPETVEVAAPPEDSLAAARDLLDRVKPGLVVLFGNDLPGGLITAADRAGIAVMMVDVCLPPPARRLGRFGQRGLLRRIRRIVVRDQASFGLLERQGLDPAQIDVGGVLGLPPKPLRCSEAERASMASLTHTRPVWLAAAVPPAEIDAVLAAQAHAQHHAHRMLLILAPDQPDDALELGDRLTDAGWAVASRSLEGEPDAETEIFLADDPAEYGLWYRIAPVSYMGGTLIGAAGQARSPFEPASLGSAVVHGPQTAPFAADYARLDEARAARSIHDDTSLGEAIADLMSPDRAAVLAHNAWAVTSGGAAAAEAIVRAILREFDAARAERTT</sequence>
<dbReference type="PANTHER" id="PTHR42755">
    <property type="entry name" value="3-DEOXY-MANNO-OCTULOSONATE CYTIDYLYLTRANSFERASE"/>
    <property type="match status" value="1"/>
</dbReference>
<evidence type="ECO:0000259" key="9">
    <source>
        <dbReference type="Pfam" id="PF04413"/>
    </source>
</evidence>
<protein>
    <recommendedName>
        <fullName evidence="4 8">3-deoxy-D-manno-octulosonic acid transferase</fullName>
        <shortName evidence="8">Kdo transferase</shortName>
        <ecNumber evidence="3 8">2.4.99.12</ecNumber>
    </recommendedName>
    <alternativeName>
        <fullName evidence="6 8">Lipid IV(A) 3-deoxy-D-manno-octulosonic acid transferase</fullName>
    </alternativeName>
</protein>
<dbReference type="GO" id="GO:0043842">
    <property type="term" value="F:Kdo transferase activity"/>
    <property type="evidence" value="ECO:0007669"/>
    <property type="project" value="UniProtKB-EC"/>
</dbReference>
<dbReference type="Gene3D" id="3.40.50.2000">
    <property type="entry name" value="Glycogen Phosphorylase B"/>
    <property type="match status" value="1"/>
</dbReference>
<name>A0A4U1JSG6_RHOCA</name>